<dbReference type="PANTHER" id="PTHR11844:SF33">
    <property type="entry name" value="TISSUE INHIBITOR OF METALLOPROTEINASE"/>
    <property type="match status" value="1"/>
</dbReference>
<dbReference type="OrthoDB" id="6041373at2759"/>
<dbReference type="Gene3D" id="3.90.370.10">
    <property type="entry name" value="Tissue inhibitor of metalloproteinase-1. Chain B, domain 1"/>
    <property type="match status" value="1"/>
</dbReference>
<dbReference type="InterPro" id="IPR027465">
    <property type="entry name" value="TIMP_C"/>
</dbReference>
<dbReference type="EMBL" id="RCHS01000324">
    <property type="protein sequence ID" value="RMX59493.1"/>
    <property type="molecule type" value="Genomic_DNA"/>
</dbReference>
<dbReference type="GO" id="GO:0031012">
    <property type="term" value="C:extracellular matrix"/>
    <property type="evidence" value="ECO:0007669"/>
    <property type="project" value="TreeGrafter"/>
</dbReference>
<comment type="similarity">
    <text evidence="2">Belongs to the protease inhibitor I35 (TIMP) family.</text>
</comment>
<sequence length="236" mass="26993">MEVHPRLIVMLCLIASCYGGIIQSEHPQLAFCKADFVIRAHIDSGPETEGNYFVFKITIKEIFKGLSLGRQGKAFGLLETEFKTKLYSPDGSTSDKVTGPFGIRTGVEYLLFGDILHGGRLFTKFSFLREDWDTVTPRKKANLRGYYEAGCRQCQIRPCGESDLECRKKLPGCEKRATQTPYLYQWTLLSRCWKQFEHCEVDATGLQCYWNETRESKRCKERNSLPLPSRGNSYDA</sequence>
<keyword evidence="3" id="KW-0964">Secreted</keyword>
<evidence type="ECO:0000256" key="4">
    <source>
        <dbReference type="ARBA" id="ARBA00022608"/>
    </source>
</evidence>
<dbReference type="InterPro" id="IPR008993">
    <property type="entry name" value="TIMP-like_OB-fold"/>
</dbReference>
<dbReference type="GO" id="GO:0051045">
    <property type="term" value="P:negative regulation of membrane protein ectodomain proteolysis"/>
    <property type="evidence" value="ECO:0007669"/>
    <property type="project" value="TreeGrafter"/>
</dbReference>
<dbReference type="InterPro" id="IPR001820">
    <property type="entry name" value="TIMP"/>
</dbReference>
<dbReference type="AlphaFoldDB" id="A0A3M6V0N1"/>
<gene>
    <name evidence="11" type="ORF">pdam_00020469</name>
</gene>
<dbReference type="InterPro" id="IPR001134">
    <property type="entry name" value="Netrin_domain"/>
</dbReference>
<evidence type="ECO:0000256" key="6">
    <source>
        <dbReference type="ARBA" id="ARBA00023157"/>
    </source>
</evidence>
<dbReference type="GO" id="GO:0005615">
    <property type="term" value="C:extracellular space"/>
    <property type="evidence" value="ECO:0007669"/>
    <property type="project" value="TreeGrafter"/>
</dbReference>
<comment type="caution">
    <text evidence="11">The sequence shown here is derived from an EMBL/GenBank/DDBJ whole genome shotgun (WGS) entry which is preliminary data.</text>
</comment>
<protein>
    <recommendedName>
        <fullName evidence="10">NTR domain-containing protein</fullName>
    </recommendedName>
</protein>
<dbReference type="SUPFAM" id="SSF50242">
    <property type="entry name" value="TIMP-like"/>
    <property type="match status" value="1"/>
</dbReference>
<accession>A0A3M6V0N1</accession>
<dbReference type="Gene3D" id="2.40.50.120">
    <property type="match status" value="1"/>
</dbReference>
<organism evidence="11 12">
    <name type="scientific">Pocillopora damicornis</name>
    <name type="common">Cauliflower coral</name>
    <name type="synonym">Millepora damicornis</name>
    <dbReference type="NCBI Taxonomy" id="46731"/>
    <lineage>
        <taxon>Eukaryota</taxon>
        <taxon>Metazoa</taxon>
        <taxon>Cnidaria</taxon>
        <taxon>Anthozoa</taxon>
        <taxon>Hexacorallia</taxon>
        <taxon>Scleractinia</taxon>
        <taxon>Astrocoeniina</taxon>
        <taxon>Pocilloporidae</taxon>
        <taxon>Pocillopora</taxon>
    </lineage>
</organism>
<keyword evidence="12" id="KW-1185">Reference proteome</keyword>
<evidence type="ECO:0000256" key="9">
    <source>
        <dbReference type="SAM" id="SignalP"/>
    </source>
</evidence>
<feature type="domain" description="NTR" evidence="10">
    <location>
        <begin position="17"/>
        <end position="151"/>
    </location>
</feature>
<dbReference type="SMART" id="SM00206">
    <property type="entry name" value="NTR"/>
    <property type="match status" value="1"/>
</dbReference>
<keyword evidence="9" id="KW-0732">Signal</keyword>
<evidence type="ECO:0000256" key="3">
    <source>
        <dbReference type="ARBA" id="ARBA00022525"/>
    </source>
</evidence>
<evidence type="ECO:0000256" key="1">
    <source>
        <dbReference type="ARBA" id="ARBA00004613"/>
    </source>
</evidence>
<dbReference type="Pfam" id="PF00965">
    <property type="entry name" value="TIMP"/>
    <property type="match status" value="1"/>
</dbReference>
<keyword evidence="4" id="KW-0483">Metalloprotease inhibitor</keyword>
<name>A0A3M6V0N1_POCDA</name>
<evidence type="ECO:0000313" key="11">
    <source>
        <dbReference type="EMBL" id="RMX59493.1"/>
    </source>
</evidence>
<evidence type="ECO:0000256" key="2">
    <source>
        <dbReference type="ARBA" id="ARBA00011027"/>
    </source>
</evidence>
<feature type="signal peptide" evidence="9">
    <location>
        <begin position="1"/>
        <end position="19"/>
    </location>
</feature>
<dbReference type="PANTHER" id="PTHR11844">
    <property type="entry name" value="METALLOPROTEASE INHIBITOR"/>
    <property type="match status" value="1"/>
</dbReference>
<comment type="subcellular location">
    <subcellularLocation>
        <location evidence="1">Secreted</location>
    </subcellularLocation>
</comment>
<keyword evidence="6 8" id="KW-1015">Disulfide bond</keyword>
<evidence type="ECO:0000256" key="5">
    <source>
        <dbReference type="ARBA" id="ARBA00022690"/>
    </source>
</evidence>
<proteinExistence type="inferred from homology"/>
<keyword evidence="5" id="KW-0646">Protease inhibitor</keyword>
<dbReference type="GO" id="GO:0008191">
    <property type="term" value="F:metalloendopeptidase inhibitor activity"/>
    <property type="evidence" value="ECO:0007669"/>
    <property type="project" value="InterPro"/>
</dbReference>
<feature type="chain" id="PRO_5018023215" description="NTR domain-containing protein" evidence="9">
    <location>
        <begin position="20"/>
        <end position="236"/>
    </location>
</feature>
<feature type="disulfide bond" evidence="8">
    <location>
        <begin position="159"/>
        <end position="166"/>
    </location>
</feature>
<feature type="disulfide bond" evidence="8">
    <location>
        <begin position="32"/>
        <end position="151"/>
    </location>
</feature>
<evidence type="ECO:0000256" key="7">
    <source>
        <dbReference type="ARBA" id="ARBA00023215"/>
    </source>
</evidence>
<evidence type="ECO:0000256" key="8">
    <source>
        <dbReference type="PIRSR" id="PIRSR601820-3"/>
    </source>
</evidence>
<keyword evidence="7" id="KW-0481">Metalloenzyme inhibitor</keyword>
<dbReference type="PROSITE" id="PS50189">
    <property type="entry name" value="NTR"/>
    <property type="match status" value="1"/>
</dbReference>
<dbReference type="Proteomes" id="UP000275408">
    <property type="component" value="Unassembled WGS sequence"/>
</dbReference>
<evidence type="ECO:0000313" key="12">
    <source>
        <dbReference type="Proteomes" id="UP000275408"/>
    </source>
</evidence>
<dbReference type="GO" id="GO:0002020">
    <property type="term" value="F:protease binding"/>
    <property type="evidence" value="ECO:0007669"/>
    <property type="project" value="TreeGrafter"/>
</dbReference>
<reference evidence="11 12" key="1">
    <citation type="journal article" date="2018" name="Sci. Rep.">
        <title>Comparative analysis of the Pocillopora damicornis genome highlights role of immune system in coral evolution.</title>
        <authorList>
            <person name="Cunning R."/>
            <person name="Bay R.A."/>
            <person name="Gillette P."/>
            <person name="Baker A.C."/>
            <person name="Traylor-Knowles N."/>
        </authorList>
    </citation>
    <scope>NUCLEOTIDE SEQUENCE [LARGE SCALE GENOMIC DNA]</scope>
    <source>
        <strain evidence="11">RSMAS</strain>
        <tissue evidence="11">Whole animal</tissue>
    </source>
</reference>
<dbReference type="PROSITE" id="PS51257">
    <property type="entry name" value="PROKAR_LIPOPROTEIN"/>
    <property type="match status" value="1"/>
</dbReference>
<evidence type="ECO:0000259" key="10">
    <source>
        <dbReference type="PROSITE" id="PS50189"/>
    </source>
</evidence>